<reference evidence="3 4" key="1">
    <citation type="submission" date="2019-08" db="EMBL/GenBank/DDBJ databases">
        <title>In-depth cultivation of the pig gut microbiome towards novel bacterial diversity and tailored functional studies.</title>
        <authorList>
            <person name="Wylensek D."/>
            <person name="Hitch T.C.A."/>
            <person name="Clavel T."/>
        </authorList>
    </citation>
    <scope>NUCLEOTIDE SEQUENCE [LARGE SCALE GENOMIC DNA]</scope>
    <source>
        <strain evidence="3 4">BSM-383-APC-4H</strain>
    </source>
</reference>
<evidence type="ECO:0000259" key="2">
    <source>
        <dbReference type="Pfam" id="PF08346"/>
    </source>
</evidence>
<evidence type="ECO:0000259" key="1">
    <source>
        <dbReference type="Pfam" id="PF03374"/>
    </source>
</evidence>
<feature type="domain" description="AntA/AntB antirepressor" evidence="2">
    <location>
        <begin position="56"/>
        <end position="120"/>
    </location>
</feature>
<feature type="domain" description="Antirepressor protein C-terminal" evidence="1">
    <location>
        <begin position="176"/>
        <end position="277"/>
    </location>
</feature>
<gene>
    <name evidence="3" type="ORF">FYJ25_07505</name>
</gene>
<dbReference type="AlphaFoldDB" id="A0A6N7Y2T3"/>
<dbReference type="Pfam" id="PF03374">
    <property type="entry name" value="ANT"/>
    <property type="match status" value="1"/>
</dbReference>
<accession>A0A6N7Y2T3</accession>
<dbReference type="Pfam" id="PF08346">
    <property type="entry name" value="AntA"/>
    <property type="match status" value="1"/>
</dbReference>
<dbReference type="InterPro" id="IPR013557">
    <property type="entry name" value="AntA/B_antirep"/>
</dbReference>
<dbReference type="InterPro" id="IPR005039">
    <property type="entry name" value="Ant_C"/>
</dbReference>
<name>A0A6N7Y2T3_9FIRM</name>
<comment type="caution">
    <text evidence="3">The sequence shown here is derived from an EMBL/GenBank/DDBJ whole genome shotgun (WGS) entry which is preliminary data.</text>
</comment>
<evidence type="ECO:0000313" key="3">
    <source>
        <dbReference type="EMBL" id="MSU82202.1"/>
    </source>
</evidence>
<proteinExistence type="predicted"/>
<protein>
    <submittedName>
        <fullName evidence="3">Phage antirepressor Ant</fullName>
    </submittedName>
</protein>
<dbReference type="EMBL" id="VULP01000012">
    <property type="protein sequence ID" value="MSU82202.1"/>
    <property type="molecule type" value="Genomic_DNA"/>
</dbReference>
<sequence length="289" mass="33163">MTMRKGTAKPAPMGNIHPVSDTVLQNSKKKCAGKREADAMIPMLRVEVKNDRPLICARELYEALGIKTQYSVWIDRIISLGFVSGQDFYPKMNKSTGGRCSVDHYITVDMAKHICMLLRNEKGKLYRQYFLELEKAWNQPEQVMARALQLANTQIAKLQEQCTELGDQLIKQQMLLEDMAPKAAYLDLIMNSPSSVLVTQIAKDYGYSAVSFNRLLHDLRIQYKVNDQWVLYADYAGKGYVQSRTIYMHPNRTGPVVRIQTEWTQKGRRFLYEFLKEQGILPLIEKEGG</sequence>
<dbReference type="GO" id="GO:0003677">
    <property type="term" value="F:DNA binding"/>
    <property type="evidence" value="ECO:0007669"/>
    <property type="project" value="InterPro"/>
</dbReference>
<evidence type="ECO:0000313" key="4">
    <source>
        <dbReference type="Proteomes" id="UP000433359"/>
    </source>
</evidence>
<dbReference type="Proteomes" id="UP000433359">
    <property type="component" value="Unassembled WGS sequence"/>
</dbReference>
<organism evidence="3 4">
    <name type="scientific">Anaerobutyricum soehngenii</name>
    <dbReference type="NCBI Taxonomy" id="105843"/>
    <lineage>
        <taxon>Bacteria</taxon>
        <taxon>Bacillati</taxon>
        <taxon>Bacillota</taxon>
        <taxon>Clostridia</taxon>
        <taxon>Lachnospirales</taxon>
        <taxon>Lachnospiraceae</taxon>
        <taxon>Anaerobutyricum</taxon>
    </lineage>
</organism>